<feature type="transmembrane region" description="Helical" evidence="6">
    <location>
        <begin position="79"/>
        <end position="96"/>
    </location>
</feature>
<keyword evidence="10" id="KW-1185">Reference proteome</keyword>
<feature type="transmembrane region" description="Helical" evidence="6">
    <location>
        <begin position="12"/>
        <end position="40"/>
    </location>
</feature>
<gene>
    <name evidence="7" type="ORF">BZG00_02830</name>
    <name evidence="8" type="ORF">BZG09_02255</name>
</gene>
<dbReference type="Pfam" id="PF01810">
    <property type="entry name" value="LysE"/>
    <property type="match status" value="1"/>
</dbReference>
<evidence type="ECO:0000256" key="4">
    <source>
        <dbReference type="ARBA" id="ARBA00022989"/>
    </source>
</evidence>
<dbReference type="Proteomes" id="UP000188726">
    <property type="component" value="Unassembled WGS sequence"/>
</dbReference>
<accession>A0AB36KCX1</accession>
<keyword evidence="5 6" id="KW-0472">Membrane</keyword>
<feature type="transmembrane region" description="Helical" evidence="6">
    <location>
        <begin position="52"/>
        <end position="73"/>
    </location>
</feature>
<organism evidence="8 9">
    <name type="scientific">Salinivibrio kushneri</name>
    <dbReference type="NCBI Taxonomy" id="1908198"/>
    <lineage>
        <taxon>Bacteria</taxon>
        <taxon>Pseudomonadati</taxon>
        <taxon>Pseudomonadota</taxon>
        <taxon>Gammaproteobacteria</taxon>
        <taxon>Vibrionales</taxon>
        <taxon>Vibrionaceae</taxon>
        <taxon>Salinivibrio</taxon>
    </lineage>
</organism>
<comment type="subcellular location">
    <subcellularLocation>
        <location evidence="1">Cell membrane</location>
        <topology evidence="1">Multi-pass membrane protein</topology>
    </subcellularLocation>
</comment>
<protein>
    <submittedName>
        <fullName evidence="8">Threonine transporter RhtB</fullName>
    </submittedName>
</protein>
<feature type="transmembrane region" description="Helical" evidence="6">
    <location>
        <begin position="158"/>
        <end position="181"/>
    </location>
</feature>
<evidence type="ECO:0000313" key="9">
    <source>
        <dbReference type="Proteomes" id="UP000188726"/>
    </source>
</evidence>
<dbReference type="PANTHER" id="PTHR30086">
    <property type="entry name" value="ARGININE EXPORTER PROTEIN ARGO"/>
    <property type="match status" value="1"/>
</dbReference>
<feature type="transmembrane region" description="Helical" evidence="6">
    <location>
        <begin position="193"/>
        <end position="211"/>
    </location>
</feature>
<dbReference type="RefSeq" id="WP_077456717.1">
    <property type="nucleotide sequence ID" value="NZ_CP040021.1"/>
</dbReference>
<reference evidence="9 10" key="1">
    <citation type="journal article" date="2017" name="Genome Announc.">
        <title>Draft Genome Sequences of Salinivibrio proteolyticus, Salinivibrio sharmensis, Salinivibrio siamensis, Salinivibrio costicola subsp. alcaliphilus, Salinivibrio costicola subsp. vallismortis, and 29 New Isolates Belonging to the Genus Salinivibrio.</title>
        <authorList>
            <person name="Lopez-Hermoso C."/>
            <person name="de la Haba R.R."/>
            <person name="Sanchez-Porro C."/>
            <person name="Bayliss S.C."/>
            <person name="Feil E.J."/>
            <person name="Ventosa A."/>
        </authorList>
    </citation>
    <scope>NUCLEOTIDE SEQUENCE [LARGE SCALE GENOMIC DNA]</scope>
    <source>
        <strain evidence="7 10">AL184</strain>
        <strain evidence="8 9">IC202</strain>
    </source>
</reference>
<evidence type="ECO:0000256" key="2">
    <source>
        <dbReference type="ARBA" id="ARBA00022475"/>
    </source>
</evidence>
<keyword evidence="2" id="KW-1003">Cell membrane</keyword>
<proteinExistence type="predicted"/>
<evidence type="ECO:0000313" key="7">
    <source>
        <dbReference type="EMBL" id="OOE41049.1"/>
    </source>
</evidence>
<evidence type="ECO:0000256" key="1">
    <source>
        <dbReference type="ARBA" id="ARBA00004651"/>
    </source>
</evidence>
<name>A0AB36KCX1_9GAMM</name>
<dbReference type="Proteomes" id="UP000189021">
    <property type="component" value="Unassembled WGS sequence"/>
</dbReference>
<evidence type="ECO:0000256" key="5">
    <source>
        <dbReference type="ARBA" id="ARBA00023136"/>
    </source>
</evidence>
<dbReference type="EMBL" id="MUEO01000003">
    <property type="protein sequence ID" value="OOE46176.1"/>
    <property type="molecule type" value="Genomic_DNA"/>
</dbReference>
<dbReference type="GO" id="GO:0042970">
    <property type="term" value="F:homoserine transmembrane transporter activity"/>
    <property type="evidence" value="ECO:0007669"/>
    <property type="project" value="TreeGrafter"/>
</dbReference>
<keyword evidence="4 6" id="KW-1133">Transmembrane helix</keyword>
<feature type="transmembrane region" description="Helical" evidence="6">
    <location>
        <begin position="117"/>
        <end position="138"/>
    </location>
</feature>
<dbReference type="AlphaFoldDB" id="A0AB36KCX1"/>
<keyword evidence="3 6" id="KW-0812">Transmembrane</keyword>
<dbReference type="PANTHER" id="PTHR30086:SF5">
    <property type="entry name" value="HOMOGENTISATE EXPORT PROTEIN"/>
    <property type="match status" value="1"/>
</dbReference>
<dbReference type="GeneID" id="89608795"/>
<evidence type="ECO:0000313" key="10">
    <source>
        <dbReference type="Proteomes" id="UP000189021"/>
    </source>
</evidence>
<sequence length="212" mass="22853">MPTALIDTTMLSLFIPTFFLVSVTPGMCMTLSMTLGMTIGVKRSLHMMWGELIGVGLVAIASVIGVAAMMLNYPSIFQVFKYVGGAYLAFIGVQMWRSRGKMAIPEEDDASPSEASAWSLAAQGFVTAIANPKGWAFMISLLPPFINPKLALPSQLSVLVLIILLTEFSCLMLYASGGRTLRQFLQQRGNVQLLNRVAGTLMVGVGVWLALG</sequence>
<evidence type="ECO:0000313" key="8">
    <source>
        <dbReference type="EMBL" id="OOE46176.1"/>
    </source>
</evidence>
<dbReference type="EMBL" id="MUEK01000002">
    <property type="protein sequence ID" value="OOE41049.1"/>
    <property type="molecule type" value="Genomic_DNA"/>
</dbReference>
<evidence type="ECO:0000256" key="6">
    <source>
        <dbReference type="SAM" id="Phobius"/>
    </source>
</evidence>
<dbReference type="PIRSF" id="PIRSF006324">
    <property type="entry name" value="LeuE"/>
    <property type="match status" value="1"/>
</dbReference>
<dbReference type="InterPro" id="IPR001123">
    <property type="entry name" value="LeuE-type"/>
</dbReference>
<comment type="caution">
    <text evidence="8">The sequence shown here is derived from an EMBL/GenBank/DDBJ whole genome shotgun (WGS) entry which is preliminary data.</text>
</comment>
<dbReference type="GO" id="GO:0005886">
    <property type="term" value="C:plasma membrane"/>
    <property type="evidence" value="ECO:0007669"/>
    <property type="project" value="UniProtKB-SubCell"/>
</dbReference>
<evidence type="ECO:0000256" key="3">
    <source>
        <dbReference type="ARBA" id="ARBA00022692"/>
    </source>
</evidence>